<reference evidence="7" key="3">
    <citation type="submission" date="2024-02" db="EMBL/GenBank/DDBJ databases">
        <title>Comparative genomics of Cryptococcus and Kwoniella reveals pathogenesis evolution and contrasting modes of karyotype evolution via chromosome fusion or intercentromeric recombination.</title>
        <authorList>
            <person name="Coelho M.A."/>
            <person name="David-Palma M."/>
            <person name="Shea T."/>
            <person name="Bowers K."/>
            <person name="McGinley-Smith S."/>
            <person name="Mohammad A.W."/>
            <person name="Gnirke A."/>
            <person name="Yurkov A.M."/>
            <person name="Nowrousian M."/>
            <person name="Sun S."/>
            <person name="Cuomo C.A."/>
            <person name="Heitman J."/>
        </authorList>
    </citation>
    <scope>NUCLEOTIDE SEQUENCE</scope>
    <source>
        <strain evidence="7">CBS 10117</strain>
    </source>
</reference>
<dbReference type="AlphaFoldDB" id="A0A1A6A3W4"/>
<reference evidence="6" key="1">
    <citation type="submission" date="2013-07" db="EMBL/GenBank/DDBJ databases">
        <title>The Genome Sequence of Cryptococcus dejecticola CBS10117.</title>
        <authorList>
            <consortium name="The Broad Institute Genome Sequencing Platform"/>
            <person name="Cuomo C."/>
            <person name="Litvintseva A."/>
            <person name="Chen Y."/>
            <person name="Heitman J."/>
            <person name="Sun S."/>
            <person name="Springer D."/>
            <person name="Dromer F."/>
            <person name="Young S.K."/>
            <person name="Zeng Q."/>
            <person name="Gargeya S."/>
            <person name="Fitzgerald M."/>
            <person name="Abouelleil A."/>
            <person name="Alvarado L."/>
            <person name="Berlin A.M."/>
            <person name="Chapman S.B."/>
            <person name="Dewar J."/>
            <person name="Goldberg J."/>
            <person name="Griggs A."/>
            <person name="Gujja S."/>
            <person name="Hansen M."/>
            <person name="Howarth C."/>
            <person name="Imamovic A."/>
            <person name="Larimer J."/>
            <person name="McCowan C."/>
            <person name="Murphy C."/>
            <person name="Pearson M."/>
            <person name="Priest M."/>
            <person name="Roberts A."/>
            <person name="Saif S."/>
            <person name="Shea T."/>
            <person name="Sykes S."/>
            <person name="Wortman J."/>
            <person name="Nusbaum C."/>
            <person name="Birren B."/>
        </authorList>
    </citation>
    <scope>NUCLEOTIDE SEQUENCE [LARGE SCALE GENOMIC DNA]</scope>
    <source>
        <strain evidence="6">CBS 10117</strain>
    </source>
</reference>
<evidence type="ECO:0000256" key="1">
    <source>
        <dbReference type="ARBA" id="ARBA00001933"/>
    </source>
</evidence>
<dbReference type="Proteomes" id="UP000078595">
    <property type="component" value="Chromosome 6"/>
</dbReference>
<dbReference type="PANTHER" id="PTHR43050:SF1">
    <property type="entry name" value="SERINE RACEMASE"/>
    <property type="match status" value="1"/>
</dbReference>
<dbReference type="CDD" id="cd01562">
    <property type="entry name" value="Thr-dehyd"/>
    <property type="match status" value="1"/>
</dbReference>
<dbReference type="Gene3D" id="3.40.50.1100">
    <property type="match status" value="2"/>
</dbReference>
<dbReference type="PANTHER" id="PTHR43050">
    <property type="entry name" value="SERINE / THREONINE RACEMASE FAMILY MEMBER"/>
    <property type="match status" value="1"/>
</dbReference>
<dbReference type="FunFam" id="3.40.50.1100:FF:000005">
    <property type="entry name" value="Threonine dehydratase catabolic"/>
    <property type="match status" value="1"/>
</dbReference>
<evidence type="ECO:0000313" key="6">
    <source>
        <dbReference type="EMBL" id="OBR84746.1"/>
    </source>
</evidence>
<keyword evidence="3" id="KW-0663">Pyridoxal phosphate</keyword>
<dbReference type="GO" id="GO:0003941">
    <property type="term" value="F:L-serine ammonia-lyase activity"/>
    <property type="evidence" value="ECO:0007669"/>
    <property type="project" value="TreeGrafter"/>
</dbReference>
<evidence type="ECO:0000259" key="5">
    <source>
        <dbReference type="Pfam" id="PF00291"/>
    </source>
</evidence>
<dbReference type="GO" id="GO:0000287">
    <property type="term" value="F:magnesium ion binding"/>
    <property type="evidence" value="ECO:0007669"/>
    <property type="project" value="TreeGrafter"/>
</dbReference>
<evidence type="ECO:0000256" key="4">
    <source>
        <dbReference type="ARBA" id="ARBA00023239"/>
    </source>
</evidence>
<dbReference type="VEuPathDB" id="FungiDB:I303_05605"/>
<keyword evidence="8" id="KW-1185">Reference proteome</keyword>
<dbReference type="KEGG" id="kdj:28969304"/>
<dbReference type="GO" id="GO:0005524">
    <property type="term" value="F:ATP binding"/>
    <property type="evidence" value="ECO:0007669"/>
    <property type="project" value="TreeGrafter"/>
</dbReference>
<dbReference type="STRING" id="1296121.A0A1A6A3W4"/>
<evidence type="ECO:0000313" key="8">
    <source>
        <dbReference type="Proteomes" id="UP000078595"/>
    </source>
</evidence>
<accession>A0A1A6A3W4</accession>
<name>A0A1A6A3W4_9TREE</name>
<dbReference type="GO" id="GO:0030378">
    <property type="term" value="F:serine racemase activity"/>
    <property type="evidence" value="ECO:0007669"/>
    <property type="project" value="TreeGrafter"/>
</dbReference>
<dbReference type="Pfam" id="PF00291">
    <property type="entry name" value="PALP"/>
    <property type="match status" value="1"/>
</dbReference>
<reference evidence="7" key="2">
    <citation type="submission" date="2013-07" db="EMBL/GenBank/DDBJ databases">
        <authorList>
            <consortium name="The Broad Institute Genome Sequencing Platform"/>
            <person name="Cuomo C."/>
            <person name="Litvintseva A."/>
            <person name="Chen Y."/>
            <person name="Heitman J."/>
            <person name="Sun S."/>
            <person name="Springer D."/>
            <person name="Dromer F."/>
            <person name="Young S.K."/>
            <person name="Zeng Q."/>
            <person name="Gargeya S."/>
            <person name="Fitzgerald M."/>
            <person name="Abouelleil A."/>
            <person name="Alvarado L."/>
            <person name="Berlin A.M."/>
            <person name="Chapman S.B."/>
            <person name="Dewar J."/>
            <person name="Goldberg J."/>
            <person name="Griggs A."/>
            <person name="Gujja S."/>
            <person name="Hansen M."/>
            <person name="Howarth C."/>
            <person name="Imamovic A."/>
            <person name="Larimer J."/>
            <person name="McCowan C."/>
            <person name="Murphy C."/>
            <person name="Pearson M."/>
            <person name="Priest M."/>
            <person name="Roberts A."/>
            <person name="Saif S."/>
            <person name="Shea T."/>
            <person name="Sykes S."/>
            <person name="Wortman J."/>
            <person name="Nusbaum C."/>
            <person name="Birren B."/>
        </authorList>
    </citation>
    <scope>NUCLEOTIDE SEQUENCE</scope>
    <source>
        <strain evidence="7">CBS 10117</strain>
    </source>
</reference>
<comment type="similarity">
    <text evidence="2">Belongs to the serine/threonine dehydratase family.</text>
</comment>
<dbReference type="GO" id="GO:0008721">
    <property type="term" value="F:D-serine ammonia-lyase activity"/>
    <property type="evidence" value="ECO:0007669"/>
    <property type="project" value="TreeGrafter"/>
</dbReference>
<dbReference type="SUPFAM" id="SSF53686">
    <property type="entry name" value="Tryptophan synthase beta subunit-like PLP-dependent enzymes"/>
    <property type="match status" value="1"/>
</dbReference>
<dbReference type="EMBL" id="CP144535">
    <property type="protein sequence ID" value="WWC62353.1"/>
    <property type="molecule type" value="Genomic_DNA"/>
</dbReference>
<dbReference type="GO" id="GO:0018114">
    <property type="term" value="F:threonine racemase activity"/>
    <property type="evidence" value="ECO:0007669"/>
    <property type="project" value="TreeGrafter"/>
</dbReference>
<dbReference type="EMBL" id="KI894032">
    <property type="protein sequence ID" value="OBR84746.1"/>
    <property type="molecule type" value="Genomic_DNA"/>
</dbReference>
<evidence type="ECO:0000256" key="2">
    <source>
        <dbReference type="ARBA" id="ARBA00010869"/>
    </source>
</evidence>
<feature type="domain" description="Tryptophan synthase beta chain-like PALP" evidence="5">
    <location>
        <begin position="24"/>
        <end position="331"/>
    </location>
</feature>
<evidence type="ECO:0000256" key="3">
    <source>
        <dbReference type="ARBA" id="ARBA00022898"/>
    </source>
</evidence>
<dbReference type="GeneID" id="28969304"/>
<dbReference type="InterPro" id="IPR036052">
    <property type="entry name" value="TrpB-like_PALP_sf"/>
</dbReference>
<comment type="cofactor">
    <cofactor evidence="1">
        <name>pyridoxal 5'-phosphate</name>
        <dbReference type="ChEBI" id="CHEBI:597326"/>
    </cofactor>
</comment>
<gene>
    <name evidence="6" type="ORF">I303_05605</name>
    <name evidence="7" type="ORF">I303_104949</name>
</gene>
<dbReference type="GO" id="GO:0030170">
    <property type="term" value="F:pyridoxal phosphate binding"/>
    <property type="evidence" value="ECO:0007669"/>
    <property type="project" value="TreeGrafter"/>
</dbReference>
<dbReference type="OrthoDB" id="271064at2759"/>
<protein>
    <recommendedName>
        <fullName evidence="5">Tryptophan synthase beta chain-like PALP domain-containing protein</fullName>
    </recommendedName>
</protein>
<proteinExistence type="inferred from homology"/>
<dbReference type="RefSeq" id="XP_018262588.1">
    <property type="nucleotide sequence ID" value="XM_018408897.1"/>
</dbReference>
<evidence type="ECO:0000313" key="7">
    <source>
        <dbReference type="EMBL" id="WWC62353.1"/>
    </source>
</evidence>
<keyword evidence="4" id="KW-0456">Lyase</keyword>
<dbReference type="InterPro" id="IPR001926">
    <property type="entry name" value="TrpB-like_PALP"/>
</dbReference>
<sequence length="407" mass="43938">MADLSTTLPLTPDSVRTAYCKIKNHIHRTPLLTSKTINNIASSSSSSPGTPAPKFNIYFKCENYQRIGAFKARGAFHAITHLIEVVGLEELRIKGVVTHSSGNHAQALALAASHFAIPAHIVMPTISTPSKIAGTRTYTPNIYFSGSTSDEREGVVREVISKTGAVLVPPYDHPDIILGQGTTALELEEQYIALKKSKDQKADLKVVLTPLGGGGLASGICTYFADQPGVRVIASEPNFEGGNDGEIGLIRSNPPKRVESVKTLTIADGLRTPVGEIPWKVFTSGSETKKKNLECVYSVTEEQIKEAMKLVLERMKCFIEPSGAVPLAVALYNEDFRRWAYEEQQKEGEGGEVWDIAVVLSGGNTTIEAILGIFGSEKEKEKEDVGEQRAEGTLGLDGKSVVENVVG</sequence>
<organism evidence="6">
    <name type="scientific">Kwoniella dejecticola CBS 10117</name>
    <dbReference type="NCBI Taxonomy" id="1296121"/>
    <lineage>
        <taxon>Eukaryota</taxon>
        <taxon>Fungi</taxon>
        <taxon>Dikarya</taxon>
        <taxon>Basidiomycota</taxon>
        <taxon>Agaricomycotina</taxon>
        <taxon>Tremellomycetes</taxon>
        <taxon>Tremellales</taxon>
        <taxon>Cryptococcaceae</taxon>
        <taxon>Kwoniella</taxon>
    </lineage>
</organism>